<dbReference type="EMBL" id="JAOPGA020000204">
    <property type="protein sequence ID" value="KAL0477639.1"/>
    <property type="molecule type" value="Genomic_DNA"/>
</dbReference>
<comment type="caution">
    <text evidence="2">The sequence shown here is derived from an EMBL/GenBank/DDBJ whole genome shotgun (WGS) entry which is preliminary data.</text>
</comment>
<name>A0AAW2YKT2_9EUKA</name>
<reference evidence="2 3" key="1">
    <citation type="submission" date="2024-03" db="EMBL/GenBank/DDBJ databases">
        <title>The Acrasis kona genome and developmental transcriptomes reveal deep origins of eukaryotic multicellular pathways.</title>
        <authorList>
            <person name="Sheikh S."/>
            <person name="Fu C.-J."/>
            <person name="Brown M.W."/>
            <person name="Baldauf S.L."/>
        </authorList>
    </citation>
    <scope>NUCLEOTIDE SEQUENCE [LARGE SCALE GENOMIC DNA]</scope>
    <source>
        <strain evidence="2 3">ATCC MYA-3509</strain>
    </source>
</reference>
<accession>A0AAW2YKT2</accession>
<dbReference type="AlphaFoldDB" id="A0AAW2YKT2"/>
<protein>
    <submittedName>
        <fullName evidence="2">PncB</fullName>
    </submittedName>
</protein>
<feature type="transmembrane region" description="Helical" evidence="1">
    <location>
        <begin position="285"/>
        <end position="312"/>
    </location>
</feature>
<dbReference type="Proteomes" id="UP001431209">
    <property type="component" value="Unassembled WGS sequence"/>
</dbReference>
<keyword evidence="1" id="KW-0812">Transmembrane</keyword>
<organism evidence="2 3">
    <name type="scientific">Acrasis kona</name>
    <dbReference type="NCBI Taxonomy" id="1008807"/>
    <lineage>
        <taxon>Eukaryota</taxon>
        <taxon>Discoba</taxon>
        <taxon>Heterolobosea</taxon>
        <taxon>Tetramitia</taxon>
        <taxon>Eutetramitia</taxon>
        <taxon>Acrasidae</taxon>
        <taxon>Acrasis</taxon>
    </lineage>
</organism>
<gene>
    <name evidence="2" type="ORF">AKO1_005565</name>
</gene>
<keyword evidence="3" id="KW-1185">Reference proteome</keyword>
<sequence length="323" mass="35737">MIGSSLVPSGDVYITFSDSIRPLQFFSYDTNDELFTNSRTGRIVVLNSTWSFTLQIPLNKVFILSLLSESDFSALFSCVSSDGSRKVLYDVVGYKHQKYISLTPLIHNATLLWRCNVTSLDGSQMVHRVGKYIQTVNTTVSAGQIYTELSTVLYGAKVVMIPTGGVGKEVVFSYQYIPPIQGGKIIVEVRSEKGILTAKSTKMVDSLSFTDTLDKQYVVFYYHNFITGKAVINYLTSDKPHQWPTQTPTPTFTLTQIPTTVISTTGVPTLPSSPSPTPAPDSRTLIIVLSTVIPVTVLLSVIGFMVVGVMVYKRRKTQYQPLQ</sequence>
<keyword evidence="1" id="KW-1133">Transmembrane helix</keyword>
<evidence type="ECO:0000256" key="1">
    <source>
        <dbReference type="SAM" id="Phobius"/>
    </source>
</evidence>
<evidence type="ECO:0000313" key="3">
    <source>
        <dbReference type="Proteomes" id="UP001431209"/>
    </source>
</evidence>
<proteinExistence type="predicted"/>
<keyword evidence="1" id="KW-0472">Membrane</keyword>
<evidence type="ECO:0000313" key="2">
    <source>
        <dbReference type="EMBL" id="KAL0477639.1"/>
    </source>
</evidence>